<protein>
    <submittedName>
        <fullName evidence="1">DUF488 family protein</fullName>
    </submittedName>
</protein>
<dbReference type="PANTHER" id="PTHR39337:SF1">
    <property type="entry name" value="BLR5642 PROTEIN"/>
    <property type="match status" value="1"/>
</dbReference>
<reference evidence="1 2" key="1">
    <citation type="submission" date="2019-11" db="EMBL/GenBank/DDBJ databases">
        <title>Streptomyces typhae sp. nov., a novel endophytic actinomycete isolated from the root of cattail pollen (Typha angustifolia L.).</title>
        <authorList>
            <person name="Peng C."/>
        </authorList>
    </citation>
    <scope>NUCLEOTIDE SEQUENCE [LARGE SCALE GENOMIC DNA]</scope>
    <source>
        <strain evidence="2">p1417</strain>
    </source>
</reference>
<name>A0A6L6WVF6_9ACTN</name>
<proteinExistence type="predicted"/>
<dbReference type="AlphaFoldDB" id="A0A6L6WVF6"/>
<dbReference type="PANTHER" id="PTHR39337">
    <property type="entry name" value="BLR5642 PROTEIN"/>
    <property type="match status" value="1"/>
</dbReference>
<dbReference type="Proteomes" id="UP000483802">
    <property type="component" value="Unassembled WGS sequence"/>
</dbReference>
<evidence type="ECO:0000313" key="2">
    <source>
        <dbReference type="Proteomes" id="UP000483802"/>
    </source>
</evidence>
<dbReference type="EMBL" id="WPNZ01000002">
    <property type="protein sequence ID" value="MVO84326.1"/>
    <property type="molecule type" value="Genomic_DNA"/>
</dbReference>
<sequence length="200" mass="22319">MMVTIGHSTHDFPKFVELLRQNEVTAVADVRSTPVSQFAPQFNRGALERGLDESGIKYVFLGEYLGARTADATCYVDGRVQYSRLARTDGFLHGVERLTNGARTERIAIMCSEGEPLNCHRTVLIAQVLTERGIAVAHVHGDGWVESHAAAMERLMAKFGLAEPELFRTPAERIEDALSRQEERIAYVKQETRDDRAADT</sequence>
<dbReference type="Pfam" id="PF04343">
    <property type="entry name" value="DUF488"/>
    <property type="match status" value="1"/>
</dbReference>
<dbReference type="RefSeq" id="WP_157164525.1">
    <property type="nucleotide sequence ID" value="NZ_WPNZ01000002.1"/>
</dbReference>
<organism evidence="1 2">
    <name type="scientific">Streptomyces typhae</name>
    <dbReference type="NCBI Taxonomy" id="2681492"/>
    <lineage>
        <taxon>Bacteria</taxon>
        <taxon>Bacillati</taxon>
        <taxon>Actinomycetota</taxon>
        <taxon>Actinomycetes</taxon>
        <taxon>Kitasatosporales</taxon>
        <taxon>Streptomycetaceae</taxon>
        <taxon>Streptomyces</taxon>
    </lineage>
</organism>
<comment type="caution">
    <text evidence="1">The sequence shown here is derived from an EMBL/GenBank/DDBJ whole genome shotgun (WGS) entry which is preliminary data.</text>
</comment>
<evidence type="ECO:0000313" key="1">
    <source>
        <dbReference type="EMBL" id="MVO84326.1"/>
    </source>
</evidence>
<accession>A0A6L6WVF6</accession>
<dbReference type="InterPro" id="IPR007438">
    <property type="entry name" value="DUF488"/>
</dbReference>
<gene>
    <name evidence="1" type="ORF">GPA10_05945</name>
</gene>
<keyword evidence="2" id="KW-1185">Reference proteome</keyword>